<feature type="transmembrane region" description="Helical" evidence="8">
    <location>
        <begin position="196"/>
        <end position="217"/>
    </location>
</feature>
<dbReference type="Pfam" id="PF00528">
    <property type="entry name" value="BPD_transp_1"/>
    <property type="match status" value="1"/>
</dbReference>
<evidence type="ECO:0000256" key="5">
    <source>
        <dbReference type="ARBA" id="ARBA00022692"/>
    </source>
</evidence>
<keyword evidence="6 8" id="KW-1133">Transmembrane helix</keyword>
<evidence type="ECO:0000256" key="6">
    <source>
        <dbReference type="ARBA" id="ARBA00022989"/>
    </source>
</evidence>
<evidence type="ECO:0000256" key="4">
    <source>
        <dbReference type="ARBA" id="ARBA00022475"/>
    </source>
</evidence>
<keyword evidence="7 8" id="KW-0472">Membrane</keyword>
<dbReference type="PANTHER" id="PTHR43848:SF2">
    <property type="entry name" value="PUTRESCINE TRANSPORT SYSTEM PERMEASE PROTEIN POTI"/>
    <property type="match status" value="1"/>
</dbReference>
<name>A0A7W6H6T8_9HYPH</name>
<feature type="transmembrane region" description="Helical" evidence="8">
    <location>
        <begin position="151"/>
        <end position="175"/>
    </location>
</feature>
<dbReference type="PROSITE" id="PS50928">
    <property type="entry name" value="ABC_TM1"/>
    <property type="match status" value="1"/>
</dbReference>
<dbReference type="SUPFAM" id="SSF161098">
    <property type="entry name" value="MetI-like"/>
    <property type="match status" value="1"/>
</dbReference>
<dbReference type="InterPro" id="IPR051789">
    <property type="entry name" value="Bact_Polyamine_Transport"/>
</dbReference>
<feature type="transmembrane region" description="Helical" evidence="8">
    <location>
        <begin position="76"/>
        <end position="95"/>
    </location>
</feature>
<reference evidence="10 11" key="1">
    <citation type="submission" date="2020-08" db="EMBL/GenBank/DDBJ databases">
        <title>Genomic Encyclopedia of Type Strains, Phase IV (KMG-IV): sequencing the most valuable type-strain genomes for metagenomic binning, comparative biology and taxonomic classification.</title>
        <authorList>
            <person name="Goeker M."/>
        </authorList>
    </citation>
    <scope>NUCLEOTIDE SEQUENCE [LARGE SCALE GENOMIC DNA]</scope>
    <source>
        <strain evidence="10 11">DSM 102238</strain>
    </source>
</reference>
<accession>A0A7W6H6T8</accession>
<evidence type="ECO:0000256" key="7">
    <source>
        <dbReference type="ARBA" id="ARBA00023136"/>
    </source>
</evidence>
<evidence type="ECO:0000256" key="8">
    <source>
        <dbReference type="RuleBase" id="RU363032"/>
    </source>
</evidence>
<protein>
    <submittedName>
        <fullName evidence="10">Putative spermidine/putrescine transport system permease protein</fullName>
    </submittedName>
</protein>
<sequence length="294" mass="31559">MSDARTPTFYVLAGFFALFVLFLYGPTLTVLILSFQGPEGGLTFPMNGVSTHWFGVLWGGLGVVDVWAAFGRSFRLGLVVTVLTVVISVLAGLAFRRRFVGSTLVFYTAIASLILPSIVVSLGIALEFRLFDDFVKAYGLGPAGFQSSMGLFTSALGAHLTWTLPFGLLVMFAVFNRFDPAYEEAARDLGASPWQTFRHVVLPIIMPYLVGVALFGFTLSWDEIARTSQAVGGPNTLPLELQGLTTTVTTPAIYALGTLTTAVSFVVIGLTLGTGLLLRRRRLRGASDAGKGTL</sequence>
<dbReference type="InterPro" id="IPR000515">
    <property type="entry name" value="MetI-like"/>
</dbReference>
<evidence type="ECO:0000259" key="9">
    <source>
        <dbReference type="PROSITE" id="PS50928"/>
    </source>
</evidence>
<dbReference type="AlphaFoldDB" id="A0A7W6H6T8"/>
<dbReference type="InterPro" id="IPR035906">
    <property type="entry name" value="MetI-like_sf"/>
</dbReference>
<feature type="transmembrane region" description="Helical" evidence="8">
    <location>
        <begin position="12"/>
        <end position="33"/>
    </location>
</feature>
<comment type="caution">
    <text evidence="10">The sequence shown here is derived from an EMBL/GenBank/DDBJ whole genome shotgun (WGS) entry which is preliminary data.</text>
</comment>
<organism evidence="10 11">
    <name type="scientific">Aureimonas pseudogalii</name>
    <dbReference type="NCBI Taxonomy" id="1744844"/>
    <lineage>
        <taxon>Bacteria</taxon>
        <taxon>Pseudomonadati</taxon>
        <taxon>Pseudomonadota</taxon>
        <taxon>Alphaproteobacteria</taxon>
        <taxon>Hyphomicrobiales</taxon>
        <taxon>Aurantimonadaceae</taxon>
        <taxon>Aureimonas</taxon>
    </lineage>
</organism>
<feature type="transmembrane region" description="Helical" evidence="8">
    <location>
        <begin position="53"/>
        <end position="70"/>
    </location>
</feature>
<dbReference type="Proteomes" id="UP000542776">
    <property type="component" value="Unassembled WGS sequence"/>
</dbReference>
<keyword evidence="3 8" id="KW-0813">Transport</keyword>
<evidence type="ECO:0000313" key="10">
    <source>
        <dbReference type="EMBL" id="MBB3999606.1"/>
    </source>
</evidence>
<evidence type="ECO:0000256" key="1">
    <source>
        <dbReference type="ARBA" id="ARBA00004651"/>
    </source>
</evidence>
<proteinExistence type="inferred from homology"/>
<keyword evidence="4" id="KW-1003">Cell membrane</keyword>
<gene>
    <name evidence="10" type="ORF">GGR04_003476</name>
</gene>
<feature type="transmembrane region" description="Helical" evidence="8">
    <location>
        <begin position="252"/>
        <end position="278"/>
    </location>
</feature>
<dbReference type="CDD" id="cd06261">
    <property type="entry name" value="TM_PBP2"/>
    <property type="match status" value="1"/>
</dbReference>
<comment type="similarity">
    <text evidence="2">Belongs to the binding-protein-dependent transport system permease family. CysTW subfamily.</text>
</comment>
<dbReference type="PANTHER" id="PTHR43848">
    <property type="entry name" value="PUTRESCINE TRANSPORT SYSTEM PERMEASE PROTEIN POTI"/>
    <property type="match status" value="1"/>
</dbReference>
<keyword evidence="11" id="KW-1185">Reference proteome</keyword>
<evidence type="ECO:0000256" key="3">
    <source>
        <dbReference type="ARBA" id="ARBA00022448"/>
    </source>
</evidence>
<evidence type="ECO:0000256" key="2">
    <source>
        <dbReference type="ARBA" id="ARBA00007069"/>
    </source>
</evidence>
<dbReference type="GO" id="GO:0005886">
    <property type="term" value="C:plasma membrane"/>
    <property type="evidence" value="ECO:0007669"/>
    <property type="project" value="UniProtKB-SubCell"/>
</dbReference>
<feature type="domain" description="ABC transmembrane type-1" evidence="9">
    <location>
        <begin position="70"/>
        <end position="271"/>
    </location>
</feature>
<keyword evidence="5 8" id="KW-0812">Transmembrane</keyword>
<evidence type="ECO:0000313" key="11">
    <source>
        <dbReference type="Proteomes" id="UP000542776"/>
    </source>
</evidence>
<feature type="transmembrane region" description="Helical" evidence="8">
    <location>
        <begin position="104"/>
        <end position="131"/>
    </location>
</feature>
<dbReference type="RefSeq" id="WP_183201155.1">
    <property type="nucleotide sequence ID" value="NZ_JACIEK010000011.1"/>
</dbReference>
<comment type="subcellular location">
    <subcellularLocation>
        <location evidence="1 8">Cell membrane</location>
        <topology evidence="1 8">Multi-pass membrane protein</topology>
    </subcellularLocation>
</comment>
<dbReference type="Gene3D" id="1.10.3720.10">
    <property type="entry name" value="MetI-like"/>
    <property type="match status" value="1"/>
</dbReference>
<dbReference type="EMBL" id="JACIEK010000011">
    <property type="protein sequence ID" value="MBB3999606.1"/>
    <property type="molecule type" value="Genomic_DNA"/>
</dbReference>
<dbReference type="GO" id="GO:0055085">
    <property type="term" value="P:transmembrane transport"/>
    <property type="evidence" value="ECO:0007669"/>
    <property type="project" value="InterPro"/>
</dbReference>